<dbReference type="OrthoDB" id="20295at2759"/>
<keyword evidence="5" id="KW-0833">Ubl conjugation pathway</keyword>
<evidence type="ECO:0000256" key="5">
    <source>
        <dbReference type="ARBA" id="ARBA00022786"/>
    </source>
</evidence>
<comment type="pathway">
    <text evidence="2">Protein modification; protein ubiquitination.</text>
</comment>
<feature type="region of interest" description="Disordered" evidence="6">
    <location>
        <begin position="107"/>
        <end position="139"/>
    </location>
</feature>
<dbReference type="GO" id="GO:0006511">
    <property type="term" value="P:ubiquitin-dependent protein catabolic process"/>
    <property type="evidence" value="ECO:0007669"/>
    <property type="project" value="InterPro"/>
</dbReference>
<dbReference type="PANTHER" id="PTHR13931">
    <property type="entry name" value="UBIQUITINATION FACTOR E4"/>
    <property type="match status" value="1"/>
</dbReference>
<evidence type="ECO:0000313" key="9">
    <source>
        <dbReference type="Proteomes" id="UP000728185"/>
    </source>
</evidence>
<keyword evidence="4" id="KW-0808">Transferase</keyword>
<evidence type="ECO:0000256" key="1">
    <source>
        <dbReference type="ARBA" id="ARBA00000900"/>
    </source>
</evidence>
<feature type="domain" description="Ubiquitin conjugation factor E4 core" evidence="7">
    <location>
        <begin position="141"/>
        <end position="376"/>
    </location>
</feature>
<gene>
    <name evidence="8" type="ORF">FBUS_10241</name>
</gene>
<evidence type="ECO:0000313" key="8">
    <source>
        <dbReference type="EMBL" id="KAA0187380.1"/>
    </source>
</evidence>
<evidence type="ECO:0000259" key="7">
    <source>
        <dbReference type="Pfam" id="PF10408"/>
    </source>
</evidence>
<dbReference type="Pfam" id="PF10408">
    <property type="entry name" value="Ufd2P_core"/>
    <property type="match status" value="1"/>
</dbReference>
<dbReference type="GO" id="GO:0000151">
    <property type="term" value="C:ubiquitin ligase complex"/>
    <property type="evidence" value="ECO:0007669"/>
    <property type="project" value="InterPro"/>
</dbReference>
<dbReference type="PANTHER" id="PTHR13931:SF16">
    <property type="entry name" value="UBIQUITIN CONJUGATION FACTOR E4 A"/>
    <property type="match status" value="1"/>
</dbReference>
<dbReference type="Proteomes" id="UP000728185">
    <property type="component" value="Unassembled WGS sequence"/>
</dbReference>
<dbReference type="GO" id="GO:0000209">
    <property type="term" value="P:protein polyubiquitination"/>
    <property type="evidence" value="ECO:0007669"/>
    <property type="project" value="TreeGrafter"/>
</dbReference>
<accession>A0A8E0RT78</accession>
<dbReference type="GO" id="GO:0034450">
    <property type="term" value="F:ubiquitin-ubiquitin ligase activity"/>
    <property type="evidence" value="ECO:0007669"/>
    <property type="project" value="InterPro"/>
</dbReference>
<dbReference type="EC" id="2.3.2.27" evidence="3"/>
<keyword evidence="9" id="KW-1185">Reference proteome</keyword>
<comment type="catalytic activity">
    <reaction evidence="1">
        <text>S-ubiquitinyl-[E2 ubiquitin-conjugating enzyme]-L-cysteine + [acceptor protein]-L-lysine = [E2 ubiquitin-conjugating enzyme]-L-cysteine + N(6)-ubiquitinyl-[acceptor protein]-L-lysine.</text>
        <dbReference type="EC" id="2.3.2.27"/>
    </reaction>
</comment>
<evidence type="ECO:0000256" key="4">
    <source>
        <dbReference type="ARBA" id="ARBA00022679"/>
    </source>
</evidence>
<name>A0A8E0RT78_9TREM</name>
<evidence type="ECO:0000256" key="6">
    <source>
        <dbReference type="SAM" id="MobiDB-lite"/>
    </source>
</evidence>
<feature type="compositionally biased region" description="Basic and acidic residues" evidence="6">
    <location>
        <begin position="112"/>
        <end position="126"/>
    </location>
</feature>
<dbReference type="UniPathway" id="UPA00143"/>
<dbReference type="InterPro" id="IPR045132">
    <property type="entry name" value="UBE4"/>
</dbReference>
<reference evidence="8" key="1">
    <citation type="submission" date="2019-05" db="EMBL/GenBank/DDBJ databases">
        <title>Annotation for the trematode Fasciolopsis buski.</title>
        <authorList>
            <person name="Choi Y.-J."/>
        </authorList>
    </citation>
    <scope>NUCLEOTIDE SEQUENCE</scope>
    <source>
        <strain evidence="8">HT</strain>
        <tissue evidence="8">Whole worm</tissue>
    </source>
</reference>
<evidence type="ECO:0000256" key="2">
    <source>
        <dbReference type="ARBA" id="ARBA00004906"/>
    </source>
</evidence>
<sequence length="455" mass="50970">MLHTRALANPHLRARLAEVLESLIPLRDDEAWNSQQANSLLGVHSLSFLRRQSMFQPKSGSARSEILKYAVAALLTAFVSIELSPGTGAVGSAGSAAEVLIASASRVSANSDENHPSGETRERPSDDLTNTQTGDPHTATVGFEEKFHYRRPMYACLRFWYGNSFYDHQFQELESEALQHIDDVSPPLFLQFLSLLVNDAIFLLDEAISLLAQLKNKERERDSAGGRLASQQEESLFAHTGRLARHHIILGLDTIAALRRVVSICPRLITHPILVDRIACMLNYFLARLVGPKQRDLTVRDKAAYGFRPDLLVIEICQIYNSLALESDVADMSAVQAFRRAVVSDERSFTSDLLDQANQVLHRVAAPTTLCEQFAKTITLIKVIIFYQKSLDLRFDPSQICTNCFGLSCVPFLFALLCLRKWIRSQILALIILPVVHGQSQPPFIKIEMFRKNQI</sequence>
<proteinExistence type="predicted"/>
<evidence type="ECO:0000256" key="3">
    <source>
        <dbReference type="ARBA" id="ARBA00012483"/>
    </source>
</evidence>
<dbReference type="InterPro" id="IPR019474">
    <property type="entry name" value="Ub_conjug_fac_E4_core"/>
</dbReference>
<dbReference type="AlphaFoldDB" id="A0A8E0RT78"/>
<dbReference type="EMBL" id="LUCM01009152">
    <property type="protein sequence ID" value="KAA0187380.1"/>
    <property type="molecule type" value="Genomic_DNA"/>
</dbReference>
<protein>
    <recommendedName>
        <fullName evidence="3">RING-type E3 ubiquitin transferase</fullName>
        <ecNumber evidence="3">2.3.2.27</ecNumber>
    </recommendedName>
</protein>
<organism evidence="8 9">
    <name type="scientific">Fasciolopsis buskii</name>
    <dbReference type="NCBI Taxonomy" id="27845"/>
    <lineage>
        <taxon>Eukaryota</taxon>
        <taxon>Metazoa</taxon>
        <taxon>Spiralia</taxon>
        <taxon>Lophotrochozoa</taxon>
        <taxon>Platyhelminthes</taxon>
        <taxon>Trematoda</taxon>
        <taxon>Digenea</taxon>
        <taxon>Plagiorchiida</taxon>
        <taxon>Echinostomata</taxon>
        <taxon>Echinostomatoidea</taxon>
        <taxon>Fasciolidae</taxon>
        <taxon>Fasciolopsis</taxon>
    </lineage>
</organism>
<comment type="caution">
    <text evidence="8">The sequence shown here is derived from an EMBL/GenBank/DDBJ whole genome shotgun (WGS) entry which is preliminary data.</text>
</comment>
<dbReference type="GO" id="GO:0005737">
    <property type="term" value="C:cytoplasm"/>
    <property type="evidence" value="ECO:0007669"/>
    <property type="project" value="TreeGrafter"/>
</dbReference>
<dbReference type="GO" id="GO:0036503">
    <property type="term" value="P:ERAD pathway"/>
    <property type="evidence" value="ECO:0007669"/>
    <property type="project" value="InterPro"/>
</dbReference>
<dbReference type="GO" id="GO:0005634">
    <property type="term" value="C:nucleus"/>
    <property type="evidence" value="ECO:0007669"/>
    <property type="project" value="TreeGrafter"/>
</dbReference>